<dbReference type="EMBL" id="LAZR01002277">
    <property type="protein sequence ID" value="KKN32102.1"/>
    <property type="molecule type" value="Genomic_DNA"/>
</dbReference>
<dbReference type="AlphaFoldDB" id="A0A0F9Q599"/>
<reference evidence="1" key="1">
    <citation type="journal article" date="2015" name="Nature">
        <title>Complex archaea that bridge the gap between prokaryotes and eukaryotes.</title>
        <authorList>
            <person name="Spang A."/>
            <person name="Saw J.H."/>
            <person name="Jorgensen S.L."/>
            <person name="Zaremba-Niedzwiedzka K."/>
            <person name="Martijn J."/>
            <person name="Lind A.E."/>
            <person name="van Eijk R."/>
            <person name="Schleper C."/>
            <person name="Guy L."/>
            <person name="Ettema T.J."/>
        </authorList>
    </citation>
    <scope>NUCLEOTIDE SEQUENCE</scope>
</reference>
<protein>
    <submittedName>
        <fullName evidence="1">Uncharacterized protein</fullName>
    </submittedName>
</protein>
<accession>A0A0F9Q599</accession>
<proteinExistence type="predicted"/>
<comment type="caution">
    <text evidence="1">The sequence shown here is derived from an EMBL/GenBank/DDBJ whole genome shotgun (WGS) entry which is preliminary data.</text>
</comment>
<gene>
    <name evidence="1" type="ORF">LCGC14_0817130</name>
</gene>
<dbReference type="InterPro" id="IPR057383">
    <property type="entry name" value="Tad3"/>
</dbReference>
<organism evidence="1">
    <name type="scientific">marine sediment metagenome</name>
    <dbReference type="NCBI Taxonomy" id="412755"/>
    <lineage>
        <taxon>unclassified sequences</taxon>
        <taxon>metagenomes</taxon>
        <taxon>ecological metagenomes</taxon>
    </lineage>
</organism>
<dbReference type="Pfam" id="PF25185">
    <property type="entry name" value="Tad3"/>
    <property type="match status" value="1"/>
</dbReference>
<name>A0A0F9Q599_9ZZZZ</name>
<sequence length="74" mass="8001">MGLESFAELELRKAGLFDEDSDYEGKVGEWVIELVQAFAAQGHSELSANLTVAAFSRVAIREPLTLSTGENLDG</sequence>
<evidence type="ECO:0000313" key="1">
    <source>
        <dbReference type="EMBL" id="KKN32102.1"/>
    </source>
</evidence>